<gene>
    <name evidence="8" type="ORF">WKV53_05035</name>
</gene>
<evidence type="ECO:0000259" key="7">
    <source>
        <dbReference type="PROSITE" id="PS51900"/>
    </source>
</evidence>
<dbReference type="SUPFAM" id="SSF56349">
    <property type="entry name" value="DNA breaking-rejoining enzymes"/>
    <property type="match status" value="1"/>
</dbReference>
<evidence type="ECO:0000256" key="3">
    <source>
        <dbReference type="ARBA" id="ARBA00023125"/>
    </source>
</evidence>
<reference evidence="8 9" key="1">
    <citation type="submission" date="2024-04" db="EMBL/GenBank/DDBJ databases">
        <title>Luteolibacter sp. isolated from soil.</title>
        <authorList>
            <person name="An J."/>
        </authorList>
    </citation>
    <scope>NUCLEOTIDE SEQUENCE [LARGE SCALE GENOMIC DNA]</scope>
    <source>
        <strain evidence="8 9">Y139</strain>
    </source>
</reference>
<dbReference type="PROSITE" id="PS51898">
    <property type="entry name" value="TYR_RECOMBINASE"/>
    <property type="match status" value="1"/>
</dbReference>
<evidence type="ECO:0000256" key="5">
    <source>
        <dbReference type="PROSITE-ProRule" id="PRU01248"/>
    </source>
</evidence>
<dbReference type="PANTHER" id="PTHR30349:SF41">
    <property type="entry name" value="INTEGRASE_RECOMBINASE PROTEIN MJ0367-RELATED"/>
    <property type="match status" value="1"/>
</dbReference>
<evidence type="ECO:0000259" key="6">
    <source>
        <dbReference type="PROSITE" id="PS51898"/>
    </source>
</evidence>
<dbReference type="Gene3D" id="1.10.443.10">
    <property type="entry name" value="Intergrase catalytic core"/>
    <property type="match status" value="1"/>
</dbReference>
<keyword evidence="2" id="KW-0229">DNA integration</keyword>
<dbReference type="RefSeq" id="WP_341403259.1">
    <property type="nucleotide sequence ID" value="NZ_JBBUKT010000001.1"/>
</dbReference>
<keyword evidence="3 5" id="KW-0238">DNA-binding</keyword>
<keyword evidence="9" id="KW-1185">Reference proteome</keyword>
<organism evidence="8 9">
    <name type="scientific">Luteolibacter soli</name>
    <dbReference type="NCBI Taxonomy" id="3135280"/>
    <lineage>
        <taxon>Bacteria</taxon>
        <taxon>Pseudomonadati</taxon>
        <taxon>Verrucomicrobiota</taxon>
        <taxon>Verrucomicrobiia</taxon>
        <taxon>Verrucomicrobiales</taxon>
        <taxon>Verrucomicrobiaceae</taxon>
        <taxon>Luteolibacter</taxon>
    </lineage>
</organism>
<name>A0ABU9AQ47_9BACT</name>
<evidence type="ECO:0000256" key="2">
    <source>
        <dbReference type="ARBA" id="ARBA00022908"/>
    </source>
</evidence>
<protein>
    <submittedName>
        <fullName evidence="8">Tyrosine-type recombinase/integrase</fullName>
    </submittedName>
</protein>
<sequence>MPYLVRRTGSPFWFAGFDVTMPDGSVRRLKKSTKRRKRSEAMEEAVRMEATERKAALGGSDIAGKAFSALSEAADAAARGELSEARAREIIAKMAEASTGEALRFYTVRSWAADWLSSKTTGTKEATGRRYKTSIDAFLSFIATKADGRLEGLTKADVRGFRDSLRTGRSAATVNFYMADVSGMLRAAVREGLLLASPAAALGKLPEDDSLERETFTIAEVGRLVEAAGGQEWQDKVYSRSRDMEKAAARSRDWQGLILAGFYTGARLGDCAGLTWSNVDLASGVLSFMPAKTSRKKKKLQIPLHPRLKTYLLEIKPEIAKGPVFPCLHSRSVAGKTGLSGHFGAIAEAAGVDRRTVREATKDKKGKVVQRSVQARTFHSLRHSLTSQLANADVPEEIRMRITGHKSKETHQGYTAIERQTLARAVEKLPTI</sequence>
<dbReference type="Gene3D" id="1.10.150.130">
    <property type="match status" value="1"/>
</dbReference>
<evidence type="ECO:0000313" key="9">
    <source>
        <dbReference type="Proteomes" id="UP001371305"/>
    </source>
</evidence>
<comment type="caution">
    <text evidence="8">The sequence shown here is derived from an EMBL/GenBank/DDBJ whole genome shotgun (WGS) entry which is preliminary data.</text>
</comment>
<evidence type="ECO:0000256" key="1">
    <source>
        <dbReference type="ARBA" id="ARBA00008857"/>
    </source>
</evidence>
<dbReference type="Proteomes" id="UP001371305">
    <property type="component" value="Unassembled WGS sequence"/>
</dbReference>
<dbReference type="PANTHER" id="PTHR30349">
    <property type="entry name" value="PHAGE INTEGRASE-RELATED"/>
    <property type="match status" value="1"/>
</dbReference>
<evidence type="ECO:0000256" key="4">
    <source>
        <dbReference type="ARBA" id="ARBA00023172"/>
    </source>
</evidence>
<feature type="domain" description="Core-binding (CB)" evidence="7">
    <location>
        <begin position="106"/>
        <end position="189"/>
    </location>
</feature>
<dbReference type="InterPro" id="IPR011010">
    <property type="entry name" value="DNA_brk_join_enz"/>
</dbReference>
<dbReference type="Pfam" id="PF00589">
    <property type="entry name" value="Phage_integrase"/>
    <property type="match status" value="1"/>
</dbReference>
<dbReference type="EMBL" id="JBBUKT010000001">
    <property type="protein sequence ID" value="MEK7949843.1"/>
    <property type="molecule type" value="Genomic_DNA"/>
</dbReference>
<dbReference type="InterPro" id="IPR010998">
    <property type="entry name" value="Integrase_recombinase_N"/>
</dbReference>
<evidence type="ECO:0000313" key="8">
    <source>
        <dbReference type="EMBL" id="MEK7949843.1"/>
    </source>
</evidence>
<dbReference type="CDD" id="cd00397">
    <property type="entry name" value="DNA_BRE_C"/>
    <property type="match status" value="1"/>
</dbReference>
<proteinExistence type="inferred from homology"/>
<keyword evidence="4" id="KW-0233">DNA recombination</keyword>
<dbReference type="InterPro" id="IPR050090">
    <property type="entry name" value="Tyrosine_recombinase_XerCD"/>
</dbReference>
<comment type="similarity">
    <text evidence="1">Belongs to the 'phage' integrase family.</text>
</comment>
<dbReference type="InterPro" id="IPR013762">
    <property type="entry name" value="Integrase-like_cat_sf"/>
</dbReference>
<feature type="domain" description="Tyr recombinase" evidence="6">
    <location>
        <begin position="211"/>
        <end position="427"/>
    </location>
</feature>
<dbReference type="PROSITE" id="PS51900">
    <property type="entry name" value="CB"/>
    <property type="match status" value="1"/>
</dbReference>
<accession>A0ABU9AQ47</accession>
<dbReference type="InterPro" id="IPR002104">
    <property type="entry name" value="Integrase_catalytic"/>
</dbReference>
<dbReference type="InterPro" id="IPR044068">
    <property type="entry name" value="CB"/>
</dbReference>